<dbReference type="STRING" id="405436.SAMN05444365_101537"/>
<dbReference type="CDD" id="cd04486">
    <property type="entry name" value="YhcR_OBF_like"/>
    <property type="match status" value="1"/>
</dbReference>
<dbReference type="Proteomes" id="UP000242415">
    <property type="component" value="Unassembled WGS sequence"/>
</dbReference>
<evidence type="ECO:0000313" key="4">
    <source>
        <dbReference type="EMBL" id="SDY06044.1"/>
    </source>
</evidence>
<dbReference type="PANTHER" id="PTHR42834:SF1">
    <property type="entry name" value="ENDONUCLEASE_EXONUCLEASE_PHOSPHATASE FAMILY PROTEIN (AFU_ORTHOLOGUE AFUA_3G09210)"/>
    <property type="match status" value="1"/>
</dbReference>
<evidence type="ECO:0000259" key="3">
    <source>
        <dbReference type="PROSITE" id="PS51841"/>
    </source>
</evidence>
<dbReference type="Pfam" id="PF00932">
    <property type="entry name" value="LTD"/>
    <property type="match status" value="1"/>
</dbReference>
<dbReference type="Gene3D" id="2.60.40.2030">
    <property type="match status" value="1"/>
</dbReference>
<dbReference type="PROSITE" id="PS51318">
    <property type="entry name" value="TAT"/>
    <property type="match status" value="1"/>
</dbReference>
<keyword evidence="5" id="KW-1185">Reference proteome</keyword>
<evidence type="ECO:0000256" key="2">
    <source>
        <dbReference type="SAM" id="SignalP"/>
    </source>
</evidence>
<protein>
    <recommendedName>
        <fullName evidence="3">LTD domain-containing protein</fullName>
    </recommendedName>
</protein>
<keyword evidence="2" id="KW-0732">Signal</keyword>
<evidence type="ECO:0000256" key="1">
    <source>
        <dbReference type="SAM" id="MobiDB-lite"/>
    </source>
</evidence>
<dbReference type="AlphaFoldDB" id="A0A1H3GU74"/>
<dbReference type="InterPro" id="IPR038081">
    <property type="entry name" value="CalX-like_sf"/>
</dbReference>
<reference evidence="5" key="1">
    <citation type="submission" date="2016-10" db="EMBL/GenBank/DDBJ databases">
        <authorList>
            <person name="Varghese N."/>
            <person name="Submissions S."/>
        </authorList>
    </citation>
    <scope>NUCLEOTIDE SEQUENCE [LARGE SCALE GENOMIC DNA]</scope>
    <source>
        <strain evidence="5">DSM 45245</strain>
    </source>
</reference>
<dbReference type="InterPro" id="IPR001322">
    <property type="entry name" value="Lamin_tail_dom"/>
</dbReference>
<dbReference type="SUPFAM" id="SSF141072">
    <property type="entry name" value="CalX-like"/>
    <property type="match status" value="1"/>
</dbReference>
<dbReference type="Gene3D" id="3.60.10.10">
    <property type="entry name" value="Endonuclease/exonuclease/phosphatase"/>
    <property type="match status" value="1"/>
</dbReference>
<gene>
    <name evidence="4" type="ORF">SAMN05444365_101537</name>
</gene>
<dbReference type="InterPro" id="IPR006311">
    <property type="entry name" value="TAT_signal"/>
</dbReference>
<dbReference type="EMBL" id="FNPH01000001">
    <property type="protein sequence ID" value="SDY06044.1"/>
    <property type="molecule type" value="Genomic_DNA"/>
</dbReference>
<feature type="chain" id="PRO_5017335363" description="LTD domain-containing protein" evidence="2">
    <location>
        <begin position="48"/>
        <end position="1111"/>
    </location>
</feature>
<organism evidence="4 5">
    <name type="scientific">Micromonospora pattaloongensis</name>
    <dbReference type="NCBI Taxonomy" id="405436"/>
    <lineage>
        <taxon>Bacteria</taxon>
        <taxon>Bacillati</taxon>
        <taxon>Actinomycetota</taxon>
        <taxon>Actinomycetes</taxon>
        <taxon>Micromonosporales</taxon>
        <taxon>Micromonosporaceae</taxon>
        <taxon>Micromonospora</taxon>
    </lineage>
</organism>
<name>A0A1H3GU74_9ACTN</name>
<dbReference type="PANTHER" id="PTHR42834">
    <property type="entry name" value="ENDONUCLEASE/EXONUCLEASE/PHOSPHATASE FAMILY PROTEIN (AFU_ORTHOLOGUE AFUA_3G09210)"/>
    <property type="match status" value="1"/>
</dbReference>
<dbReference type="SUPFAM" id="SSF56219">
    <property type="entry name" value="DNase I-like"/>
    <property type="match status" value="1"/>
</dbReference>
<feature type="domain" description="LTD" evidence="3">
    <location>
        <begin position="39"/>
        <end position="160"/>
    </location>
</feature>
<accession>A0A1H3GU74</accession>
<proteinExistence type="predicted"/>
<dbReference type="InterPro" id="IPR036691">
    <property type="entry name" value="Endo/exonu/phosph_ase_sf"/>
</dbReference>
<feature type="region of interest" description="Disordered" evidence="1">
    <location>
        <begin position="335"/>
        <end position="364"/>
    </location>
</feature>
<evidence type="ECO:0000313" key="5">
    <source>
        <dbReference type="Proteomes" id="UP000242415"/>
    </source>
</evidence>
<dbReference type="PROSITE" id="PS51841">
    <property type="entry name" value="LTD"/>
    <property type="match status" value="1"/>
</dbReference>
<feature type="signal peptide" evidence="2">
    <location>
        <begin position="1"/>
        <end position="47"/>
    </location>
</feature>
<sequence length="1111" mass="115100">MRRLRAHCPPPADRIRSRRSLRSLLAVTTGAAATVAAVGFAPAAATAAPTELLISEYVEGSSNNKAVELYNGTGAPVDLGAGQYLLQLYFNGSPTPTNIALAGTVAAADTFVFAHSSAAAAILAEADQTTGAALFNGDDAIVLRKGGATGAVIDSIGQVGVDPGTEWGAGLTSTADNTLRRLPSVTAGDTDPTDAFDPATQWAGFPVDTFDGLGTHAVDGGGPIDQPAVLTCGTALVTPMGTTASREVTATDADDTVVDLAVTAVTPTPTRGLISRTAFSPAAGVGGTARATVTATADVPAGSYAVTLTATDADGAATSCALTIQVTTVLTVGEVQGPTTDAESGRTDRSPLAPASGNGSSSVLHDVRGVITQRTLSRTSAGAAQHGFFLQSRAGVEDDDATSSDGIFVFMGSNTSLIGGYEPTVGDEVVLRARVAEFSFMTQLTGASLVQKLASGLDVDTAVATVDATPPADLVAADRFWERHEGMRMRVRAGSGSVGPRSTFASTADSEIWLVDREDPLMERADPYARRTFRDAHPLDNNPDRLFDDGNGQRILIGTSGVKWTAQDSAALLPPVHTFDTLTADAVGGLSYSFSKYGIQVEQAAFAAGTDPSANHPPQPAKRSEEFAVATYNVHNLYDFRDDPFDGCDFVGNSGCPGVSPPFDYVPASAEEYEASLAALADQIRKDLHSPDLILVQEAEDQDICAVSDRALVCGDTNNADGAPDTLQELALAVAAAGGPAYAAAYDRTGADARGITSAFLYRTDRLSLAEATATDPVLGSAPTVQYRAAGVPTNADVQNPKTLNAELPADLDRSTGVDGTKVFTRAPQVAKFEVLAAPGVTEHLTLWALSNHFSSTPDARVGQRREQAGYGAAIVTAIEAADPHARVVFGGDLNVFPRPDDPIATGASPTPSDQLAPLYEAGLRNLWDDLAADAPSAAYSYVFGGQVQTLDHLFVNGPLHGDLVQMRAAHINADWTPGYDGDGSRGSSDHDPQVARFRSRASLTVDDVSVVEGARGTTPIAFTVRVSRPLSQPALICATTLGITASSGSDYDPYAGCRTLAAGETSLTFTVAARGDRKREADEKLAFVVAGVPGLRLADPIAIGTILNDD</sequence>